<dbReference type="InterPro" id="IPR011990">
    <property type="entry name" value="TPR-like_helical_dom_sf"/>
</dbReference>
<dbReference type="AlphaFoldDB" id="A0A5N5H295"/>
<keyword evidence="1" id="KW-0677">Repeat</keyword>
<keyword evidence="3" id="KW-1185">Reference proteome</keyword>
<dbReference type="GO" id="GO:0003723">
    <property type="term" value="F:RNA binding"/>
    <property type="evidence" value="ECO:0007669"/>
    <property type="project" value="InterPro"/>
</dbReference>
<dbReference type="Gene3D" id="1.25.40.10">
    <property type="entry name" value="Tetratricopeptide repeat domain"/>
    <property type="match status" value="2"/>
</dbReference>
<dbReference type="Pfam" id="PF20431">
    <property type="entry name" value="E_motif"/>
    <property type="match status" value="1"/>
</dbReference>
<reference evidence="2 3" key="2">
    <citation type="submission" date="2019-11" db="EMBL/GenBank/DDBJ databases">
        <title>A de novo genome assembly of a pear dwarfing rootstock.</title>
        <authorList>
            <person name="Wang F."/>
            <person name="Wang J."/>
            <person name="Li S."/>
            <person name="Zhang Y."/>
            <person name="Fang M."/>
            <person name="Ma L."/>
            <person name="Zhao Y."/>
            <person name="Jiang S."/>
        </authorList>
    </citation>
    <scope>NUCLEOTIDE SEQUENCE [LARGE SCALE GENOMIC DNA]</scope>
    <source>
        <strain evidence="2">S2</strain>
        <tissue evidence="2">Leaf</tissue>
    </source>
</reference>
<reference evidence="2 3" key="1">
    <citation type="submission" date="2019-09" db="EMBL/GenBank/DDBJ databases">
        <authorList>
            <person name="Ou C."/>
        </authorList>
    </citation>
    <scope>NUCLEOTIDE SEQUENCE [LARGE SCALE GENOMIC DNA]</scope>
    <source>
        <strain evidence="2">S2</strain>
        <tissue evidence="2">Leaf</tissue>
    </source>
</reference>
<proteinExistence type="predicted"/>
<organism evidence="2 3">
    <name type="scientific">Pyrus ussuriensis x Pyrus communis</name>
    <dbReference type="NCBI Taxonomy" id="2448454"/>
    <lineage>
        <taxon>Eukaryota</taxon>
        <taxon>Viridiplantae</taxon>
        <taxon>Streptophyta</taxon>
        <taxon>Embryophyta</taxon>
        <taxon>Tracheophyta</taxon>
        <taxon>Spermatophyta</taxon>
        <taxon>Magnoliopsida</taxon>
        <taxon>eudicotyledons</taxon>
        <taxon>Gunneridae</taxon>
        <taxon>Pentapetalae</taxon>
        <taxon>rosids</taxon>
        <taxon>fabids</taxon>
        <taxon>Rosales</taxon>
        <taxon>Rosaceae</taxon>
        <taxon>Amygdaloideae</taxon>
        <taxon>Maleae</taxon>
        <taxon>Pyrus</taxon>
    </lineage>
</organism>
<dbReference type="GO" id="GO:0099402">
    <property type="term" value="P:plant organ development"/>
    <property type="evidence" value="ECO:0007669"/>
    <property type="project" value="UniProtKB-ARBA"/>
</dbReference>
<accession>A0A5N5H295</accession>
<dbReference type="FunFam" id="1.25.40.10:FF:000158">
    <property type="entry name" value="pentatricopeptide repeat-containing protein At2g33680"/>
    <property type="match status" value="1"/>
</dbReference>
<evidence type="ECO:0000313" key="3">
    <source>
        <dbReference type="Proteomes" id="UP000327157"/>
    </source>
</evidence>
<dbReference type="GO" id="GO:0009451">
    <property type="term" value="P:RNA modification"/>
    <property type="evidence" value="ECO:0007669"/>
    <property type="project" value="InterPro"/>
</dbReference>
<sequence length="246" mass="27324">MVEKNSVAWVAMTAGYGKRGNVVEAEMVFDEIQMPDVSCWAAMVACYAQNGCRRSHWMYKKMREAKVRVNEVAMVGAISACTQLGGVEIAATLAKHVEERKCKETEYDQTSHAGLVEEGCQYFELITQVFGIEPLKEHYACMVDLLGRAGLIENAYNLVIDYVGVADAKIWGPLLGACKVHGNAELSEIAARHLFEIEQHDTGNYELLANTYAEANKWDDADRVKKMMTQRGMVEAPGCSWRGSTV</sequence>
<evidence type="ECO:0000256" key="1">
    <source>
        <dbReference type="ARBA" id="ARBA00022737"/>
    </source>
</evidence>
<dbReference type="InterPro" id="IPR046960">
    <property type="entry name" value="PPR_At4g14850-like_plant"/>
</dbReference>
<dbReference type="PANTHER" id="PTHR47926">
    <property type="entry name" value="PENTATRICOPEPTIDE REPEAT-CONTAINING PROTEIN"/>
    <property type="match status" value="1"/>
</dbReference>
<name>A0A5N5H295_9ROSA</name>
<protein>
    <submittedName>
        <fullName evidence="2">Pentatricopeptide repeat-containing protein</fullName>
    </submittedName>
</protein>
<dbReference type="Pfam" id="PF01535">
    <property type="entry name" value="PPR"/>
    <property type="match status" value="1"/>
</dbReference>
<dbReference type="InterPro" id="IPR046848">
    <property type="entry name" value="E_motif"/>
</dbReference>
<evidence type="ECO:0000313" key="2">
    <source>
        <dbReference type="EMBL" id="KAB2620212.1"/>
    </source>
</evidence>
<dbReference type="EMBL" id="SMOL01000353">
    <property type="protein sequence ID" value="KAB2620212.1"/>
    <property type="molecule type" value="Genomic_DNA"/>
</dbReference>
<dbReference type="InterPro" id="IPR002885">
    <property type="entry name" value="PPR_rpt"/>
</dbReference>
<gene>
    <name evidence="2" type="ORF">D8674_039628</name>
</gene>
<dbReference type="OrthoDB" id="1166592at2759"/>
<dbReference type="Proteomes" id="UP000327157">
    <property type="component" value="Unassembled WGS sequence"/>
</dbReference>
<comment type="caution">
    <text evidence="2">The sequence shown here is derived from an EMBL/GenBank/DDBJ whole genome shotgun (WGS) entry which is preliminary data.</text>
</comment>